<evidence type="ECO:0000313" key="1">
    <source>
        <dbReference type="EMBL" id="SBS27142.1"/>
    </source>
</evidence>
<dbReference type="Proteomes" id="UP000092544">
    <property type="component" value="Unassembled WGS sequence"/>
</dbReference>
<keyword evidence="2" id="KW-1185">Reference proteome</keyword>
<dbReference type="InterPro" id="IPR010710">
    <property type="entry name" value="DUF1289"/>
</dbReference>
<dbReference type="OrthoDB" id="8911262at2"/>
<dbReference type="PANTHER" id="PTHR35175:SF1">
    <property type="entry name" value="OXIDOREDUCTASE"/>
    <property type="match status" value="1"/>
</dbReference>
<dbReference type="EMBL" id="FLOB01000001">
    <property type="protein sequence ID" value="SBS27142.1"/>
    <property type="molecule type" value="Genomic_DNA"/>
</dbReference>
<accession>A0A1A8T7J7</accession>
<protein>
    <recommendedName>
        <fullName evidence="3">Fe-S protein</fullName>
    </recommendedName>
</protein>
<dbReference type="STRING" id="1792290.MSP8886_00821"/>
<evidence type="ECO:0000313" key="2">
    <source>
        <dbReference type="Proteomes" id="UP000092544"/>
    </source>
</evidence>
<dbReference type="RefSeq" id="WP_083200783.1">
    <property type="nucleotide sequence ID" value="NZ_FLOB01000001.1"/>
</dbReference>
<proteinExistence type="predicted"/>
<reference evidence="1 2" key="1">
    <citation type="submission" date="2016-06" db="EMBL/GenBank/DDBJ databases">
        <authorList>
            <person name="Kjaerup R.B."/>
            <person name="Dalgaard T.S."/>
            <person name="Juul-Madsen H.R."/>
        </authorList>
    </citation>
    <scope>NUCLEOTIDE SEQUENCE [LARGE SCALE GENOMIC DNA]</scope>
    <source>
        <strain evidence="1 2">CECT 8886</strain>
    </source>
</reference>
<gene>
    <name evidence="1" type="ORF">MSP8886_00821</name>
</gene>
<dbReference type="AlphaFoldDB" id="A0A1A8T7J7"/>
<evidence type="ECO:0008006" key="3">
    <source>
        <dbReference type="Google" id="ProtNLM"/>
    </source>
</evidence>
<dbReference type="Pfam" id="PF06945">
    <property type="entry name" value="DUF1289"/>
    <property type="match status" value="1"/>
</dbReference>
<organism evidence="1 2">
    <name type="scientific">Marinomonas spartinae</name>
    <dbReference type="NCBI Taxonomy" id="1792290"/>
    <lineage>
        <taxon>Bacteria</taxon>
        <taxon>Pseudomonadati</taxon>
        <taxon>Pseudomonadota</taxon>
        <taxon>Gammaproteobacteria</taxon>
        <taxon>Oceanospirillales</taxon>
        <taxon>Oceanospirillaceae</taxon>
        <taxon>Marinomonas</taxon>
    </lineage>
</organism>
<sequence length="107" mass="12715">MEQIELFTIDSPCRGICVNSAKGFCKGCLRSREERFEWFSLSNEARYIILERCKQRRQRLLRAREERLNQHSEKALPYGMDEEVIVDQESESLAEAELFELTQESFY</sequence>
<name>A0A1A8T7J7_9GAMM</name>
<dbReference type="PANTHER" id="PTHR35175">
    <property type="entry name" value="DUF1289 DOMAIN-CONTAINING PROTEIN"/>
    <property type="match status" value="1"/>
</dbReference>